<dbReference type="SFLD" id="SFLDS00005">
    <property type="entry name" value="Isoprenoid_Synthase_Type_I"/>
    <property type="match status" value="1"/>
</dbReference>
<evidence type="ECO:0000313" key="3">
    <source>
        <dbReference type="EMBL" id="RKR87151.1"/>
    </source>
</evidence>
<dbReference type="PANTHER" id="PTHR35201">
    <property type="entry name" value="TERPENE SYNTHASE"/>
    <property type="match status" value="1"/>
</dbReference>
<gene>
    <name evidence="3" type="ORF">BDK92_1424</name>
</gene>
<evidence type="ECO:0000256" key="2">
    <source>
        <dbReference type="RuleBase" id="RU366034"/>
    </source>
</evidence>
<organism evidence="3 4">
    <name type="scientific">Micromonospora pisi</name>
    <dbReference type="NCBI Taxonomy" id="589240"/>
    <lineage>
        <taxon>Bacteria</taxon>
        <taxon>Bacillati</taxon>
        <taxon>Actinomycetota</taxon>
        <taxon>Actinomycetes</taxon>
        <taxon>Micromonosporales</taxon>
        <taxon>Micromonosporaceae</taxon>
        <taxon>Micromonospora</taxon>
    </lineage>
</organism>
<dbReference type="Pfam" id="PF19086">
    <property type="entry name" value="Terpene_syn_C_2"/>
    <property type="match status" value="1"/>
</dbReference>
<dbReference type="InterPro" id="IPR008949">
    <property type="entry name" value="Isoprenoid_synthase_dom_sf"/>
</dbReference>
<dbReference type="RefSeq" id="WP_121155695.1">
    <property type="nucleotide sequence ID" value="NZ_RBKT01000001.1"/>
</dbReference>
<name>A0A495JEJ8_9ACTN</name>
<dbReference type="OrthoDB" id="2989600at2"/>
<dbReference type="EMBL" id="RBKT01000001">
    <property type="protein sequence ID" value="RKR87151.1"/>
    <property type="molecule type" value="Genomic_DNA"/>
</dbReference>
<comment type="caution">
    <text evidence="3">The sequence shown here is derived from an EMBL/GenBank/DDBJ whole genome shotgun (WGS) entry which is preliminary data.</text>
</comment>
<evidence type="ECO:0000256" key="1">
    <source>
        <dbReference type="ARBA" id="ARBA00023239"/>
    </source>
</evidence>
<dbReference type="GO" id="GO:0010333">
    <property type="term" value="F:terpene synthase activity"/>
    <property type="evidence" value="ECO:0007669"/>
    <property type="project" value="InterPro"/>
</dbReference>
<keyword evidence="1 2" id="KW-0456">Lyase</keyword>
<dbReference type="PANTHER" id="PTHR35201:SF4">
    <property type="entry name" value="BETA-PINACENE SYNTHASE-RELATED"/>
    <property type="match status" value="1"/>
</dbReference>
<proteinExistence type="inferred from homology"/>
<dbReference type="Gene3D" id="1.10.600.10">
    <property type="entry name" value="Farnesyl Diphosphate Synthase"/>
    <property type="match status" value="1"/>
</dbReference>
<sequence length="317" mass="34892">MRSFAVVALIAPPFPARVHPHAAEAAQRSARWATELGLIVTADAARRLDRANAGDLAGRACPDARPDRLDLLTDLVTWLFAFDDACDDDGLGADPRRLSPVVSRLLDVLDLLGCAAPPALLAAAGPTGVALHDLCRRLRDGDHPDLLIRFAAQVRDYLLSLLWEAANREHHRVPAVDEYIQMRRHTGAVHPSFTLTDHARDARPSWSALADPRLSALDRLAADLVCWCNDVFSYGKERRLEQDGHNLTLVIARETGQDEQTALAEAADRFNAGLDAYLALERTVLDGAEPAVTRTVEGRRAWIRATYDWSMNASRYA</sequence>
<accession>A0A495JEJ8</accession>
<dbReference type="SUPFAM" id="SSF48576">
    <property type="entry name" value="Terpenoid synthases"/>
    <property type="match status" value="1"/>
</dbReference>
<protein>
    <recommendedName>
        <fullName evidence="2">Terpene synthase</fullName>
        <ecNumber evidence="2">4.2.3.-</ecNumber>
    </recommendedName>
</protein>
<comment type="cofactor">
    <cofactor evidence="2">
        <name>Mg(2+)</name>
        <dbReference type="ChEBI" id="CHEBI:18420"/>
    </cofactor>
</comment>
<evidence type="ECO:0000313" key="4">
    <source>
        <dbReference type="Proteomes" id="UP000277671"/>
    </source>
</evidence>
<dbReference type="EC" id="4.2.3.-" evidence="2"/>
<dbReference type="InterPro" id="IPR034686">
    <property type="entry name" value="Terpene_cyclase-like_2"/>
</dbReference>
<dbReference type="AlphaFoldDB" id="A0A495JEJ8"/>
<keyword evidence="4" id="KW-1185">Reference proteome</keyword>
<keyword evidence="2" id="KW-0460">Magnesium</keyword>
<dbReference type="SFLD" id="SFLDG01020">
    <property type="entry name" value="Terpene_Cyclase_Like_2"/>
    <property type="match status" value="1"/>
</dbReference>
<comment type="similarity">
    <text evidence="2">Belongs to the terpene synthase family.</text>
</comment>
<dbReference type="GO" id="GO:0046872">
    <property type="term" value="F:metal ion binding"/>
    <property type="evidence" value="ECO:0007669"/>
    <property type="project" value="UniProtKB-KW"/>
</dbReference>
<reference evidence="3 4" key="1">
    <citation type="submission" date="2018-10" db="EMBL/GenBank/DDBJ databases">
        <title>Sequencing the genomes of 1000 actinobacteria strains.</title>
        <authorList>
            <person name="Klenk H.-P."/>
        </authorList>
    </citation>
    <scope>NUCLEOTIDE SEQUENCE [LARGE SCALE GENOMIC DNA]</scope>
    <source>
        <strain evidence="3 4">DSM 45175</strain>
    </source>
</reference>
<keyword evidence="2" id="KW-0479">Metal-binding</keyword>
<dbReference type="Proteomes" id="UP000277671">
    <property type="component" value="Unassembled WGS sequence"/>
</dbReference>